<evidence type="ECO:0000313" key="1">
    <source>
        <dbReference type="EMBL" id="KIM27167.1"/>
    </source>
</evidence>
<organism evidence="1 2">
    <name type="scientific">Serendipita vermifera MAFF 305830</name>
    <dbReference type="NCBI Taxonomy" id="933852"/>
    <lineage>
        <taxon>Eukaryota</taxon>
        <taxon>Fungi</taxon>
        <taxon>Dikarya</taxon>
        <taxon>Basidiomycota</taxon>
        <taxon>Agaricomycotina</taxon>
        <taxon>Agaricomycetes</taxon>
        <taxon>Sebacinales</taxon>
        <taxon>Serendipitaceae</taxon>
        <taxon>Serendipita</taxon>
    </lineage>
</organism>
<dbReference type="PANTHER" id="PTHR46082:SF6">
    <property type="entry name" value="AAA+ ATPASE DOMAIN-CONTAINING PROTEIN-RELATED"/>
    <property type="match status" value="1"/>
</dbReference>
<evidence type="ECO:0000313" key="2">
    <source>
        <dbReference type="Proteomes" id="UP000054097"/>
    </source>
</evidence>
<feature type="non-terminal residue" evidence="1">
    <location>
        <position position="476"/>
    </location>
</feature>
<dbReference type="InterPro" id="IPR053137">
    <property type="entry name" value="NLR-like"/>
</dbReference>
<dbReference type="Gene3D" id="3.40.50.300">
    <property type="entry name" value="P-loop containing nucleotide triphosphate hydrolases"/>
    <property type="match status" value="1"/>
</dbReference>
<dbReference type="AlphaFoldDB" id="A0A0C2XDM9"/>
<dbReference type="STRING" id="933852.A0A0C2XDM9"/>
<sequence>MINSHRFETAFFVDGGSTETIKRDLIQHVRSLGGAHSQKSFNEAIQFLSRPTPDGERLLVIDNVDDPKVNISLFLPKWKRGTVILTSRNASHGQLGPSSHLKLDVMSTDESTELFTLGSKGILQATQDRESAVAVAEEMGYLPIALVQAASYIFRTKCSAEAYISLLRTSRERLLSDPATSQIDMRYTTAFAAFDASYTTLPHNARQLLHLLSFLHRQKFPVKCFGFDASNGFAFENSYLDRGGDHNHGIDCLKDIFYSNGKWDPAEVNSIVESLLSHSLITLLPTTETRLLQIHSLVHEWARICVPNDDVERFQGAAIRLVCCSAQKSNYSMMQYLQAHVQALSSVWERLHANDLAAFSFILAEPGAYSESLGLRERLLSTLENHLEVNHPSRIVASINLAATYSELGRYTEAEVLQVQILKQRMKFLGVGHLDTTLAAENLAFTYSELGRYTDAEELQLELLDQRKILLGIDHF</sequence>
<dbReference type="Proteomes" id="UP000054097">
    <property type="component" value="Unassembled WGS sequence"/>
</dbReference>
<dbReference type="SUPFAM" id="SSF52540">
    <property type="entry name" value="P-loop containing nucleoside triphosphate hydrolases"/>
    <property type="match status" value="1"/>
</dbReference>
<dbReference type="SUPFAM" id="SSF48452">
    <property type="entry name" value="TPR-like"/>
    <property type="match status" value="1"/>
</dbReference>
<dbReference type="HOGENOM" id="CLU_000288_125_0_1"/>
<accession>A0A0C2XDM9</accession>
<reference evidence="2" key="2">
    <citation type="submission" date="2015-01" db="EMBL/GenBank/DDBJ databases">
        <title>Evolutionary Origins and Diversification of the Mycorrhizal Mutualists.</title>
        <authorList>
            <consortium name="DOE Joint Genome Institute"/>
            <consortium name="Mycorrhizal Genomics Consortium"/>
            <person name="Kohler A."/>
            <person name="Kuo A."/>
            <person name="Nagy L.G."/>
            <person name="Floudas D."/>
            <person name="Copeland A."/>
            <person name="Barry K.W."/>
            <person name="Cichocki N."/>
            <person name="Veneault-Fourrey C."/>
            <person name="LaButti K."/>
            <person name="Lindquist E.A."/>
            <person name="Lipzen A."/>
            <person name="Lundell T."/>
            <person name="Morin E."/>
            <person name="Murat C."/>
            <person name="Riley R."/>
            <person name="Ohm R."/>
            <person name="Sun H."/>
            <person name="Tunlid A."/>
            <person name="Henrissat B."/>
            <person name="Grigoriev I.V."/>
            <person name="Hibbett D.S."/>
            <person name="Martin F."/>
        </authorList>
    </citation>
    <scope>NUCLEOTIDE SEQUENCE [LARGE SCALE GENOMIC DNA]</scope>
    <source>
        <strain evidence="2">MAFF 305830</strain>
    </source>
</reference>
<reference evidence="1 2" key="1">
    <citation type="submission" date="2014-04" db="EMBL/GenBank/DDBJ databases">
        <authorList>
            <consortium name="DOE Joint Genome Institute"/>
            <person name="Kuo A."/>
            <person name="Zuccaro A."/>
            <person name="Kohler A."/>
            <person name="Nagy L.G."/>
            <person name="Floudas D."/>
            <person name="Copeland A."/>
            <person name="Barry K.W."/>
            <person name="Cichocki N."/>
            <person name="Veneault-Fourrey C."/>
            <person name="LaButti K."/>
            <person name="Lindquist E.A."/>
            <person name="Lipzen A."/>
            <person name="Lundell T."/>
            <person name="Morin E."/>
            <person name="Murat C."/>
            <person name="Sun H."/>
            <person name="Tunlid A."/>
            <person name="Henrissat B."/>
            <person name="Grigoriev I.V."/>
            <person name="Hibbett D.S."/>
            <person name="Martin F."/>
            <person name="Nordberg H.P."/>
            <person name="Cantor M.N."/>
            <person name="Hua S.X."/>
        </authorList>
    </citation>
    <scope>NUCLEOTIDE SEQUENCE [LARGE SCALE GENOMIC DNA]</scope>
    <source>
        <strain evidence="1 2">MAFF 305830</strain>
    </source>
</reference>
<keyword evidence="2" id="KW-1185">Reference proteome</keyword>
<name>A0A0C2XDM9_SERVB</name>
<evidence type="ECO:0008006" key="3">
    <source>
        <dbReference type="Google" id="ProtNLM"/>
    </source>
</evidence>
<dbReference type="InterPro" id="IPR011990">
    <property type="entry name" value="TPR-like_helical_dom_sf"/>
</dbReference>
<gene>
    <name evidence="1" type="ORF">M408DRAFT_311717</name>
</gene>
<dbReference type="Pfam" id="PF13424">
    <property type="entry name" value="TPR_12"/>
    <property type="match status" value="1"/>
</dbReference>
<dbReference type="Gene3D" id="1.25.40.10">
    <property type="entry name" value="Tetratricopeptide repeat domain"/>
    <property type="match status" value="1"/>
</dbReference>
<dbReference type="OrthoDB" id="630895at2759"/>
<dbReference type="EMBL" id="KN824301">
    <property type="protein sequence ID" value="KIM27167.1"/>
    <property type="molecule type" value="Genomic_DNA"/>
</dbReference>
<proteinExistence type="predicted"/>
<dbReference type="InterPro" id="IPR027417">
    <property type="entry name" value="P-loop_NTPase"/>
</dbReference>
<dbReference type="PANTHER" id="PTHR46082">
    <property type="entry name" value="ATP/GTP-BINDING PROTEIN-RELATED"/>
    <property type="match status" value="1"/>
</dbReference>
<protein>
    <recommendedName>
        <fullName evidence="3">NB-ARC domain-containing protein</fullName>
    </recommendedName>
</protein>